<accession>A0A8X7T192</accession>
<evidence type="ECO:0000256" key="3">
    <source>
        <dbReference type="ARBA" id="ARBA00022840"/>
    </source>
</evidence>
<dbReference type="PANTHER" id="PTHR45626:SF52">
    <property type="entry name" value="SINGLE-STRANDED DNA-DEPENDENT ATPASE (EUROFUNG)"/>
    <property type="match status" value="1"/>
</dbReference>
<proteinExistence type="predicted"/>
<keyword evidence="2" id="KW-0378">Hydrolase</keyword>
<evidence type="ECO:0000313" key="6">
    <source>
        <dbReference type="EMBL" id="KAE8259080.1"/>
    </source>
</evidence>
<dbReference type="AlphaFoldDB" id="A0A8X7T192"/>
<feature type="compositionally biased region" description="Acidic residues" evidence="4">
    <location>
        <begin position="1"/>
        <end position="13"/>
    </location>
</feature>
<sequence>PVGEEDEEEEEDQPGPRAGRQGLMQDYGADPYEADVGPSRSTGNYKVGTGWPEAALVGAAAGAAVGTAGGAAARRRSHRRSIHGAESGTLRAILQGSKADRRSSYRESLVGCTYLIDPYWNPAVENQGLDRINRLALRRSVVPIRVIMKTLIQEKMLGLQKRKMKVAQQAGKRRGPQTAAKRRE</sequence>
<reference evidence="6" key="2">
    <citation type="journal article" date="2019" name="IMA Fungus">
        <title>Genome sequencing and comparison of five Tilletia species to identify candidate genes for the detection of regulated species infecting wheat.</title>
        <authorList>
            <person name="Nguyen H.D.T."/>
            <person name="Sultana T."/>
            <person name="Kesanakurti P."/>
            <person name="Hambleton S."/>
        </authorList>
    </citation>
    <scope>NUCLEOTIDE SEQUENCE</scope>
    <source>
        <strain evidence="6">DAOMC 236422</strain>
    </source>
</reference>
<comment type="caution">
    <text evidence="6">The sequence shown here is derived from an EMBL/GenBank/DDBJ whole genome shotgun (WGS) entry which is preliminary data.</text>
</comment>
<evidence type="ECO:0000256" key="2">
    <source>
        <dbReference type="ARBA" id="ARBA00022801"/>
    </source>
</evidence>
<keyword evidence="7" id="KW-1185">Reference proteome</keyword>
<feature type="region of interest" description="Disordered" evidence="4">
    <location>
        <begin position="1"/>
        <end position="43"/>
    </location>
</feature>
<protein>
    <submittedName>
        <fullName evidence="6">Uncharacterized protein</fullName>
    </submittedName>
</protein>
<dbReference type="InterPro" id="IPR050628">
    <property type="entry name" value="SNF2_RAD54_helicase_TF"/>
</dbReference>
<keyword evidence="1" id="KW-0547">Nucleotide-binding</keyword>
<dbReference type="Gene3D" id="3.40.50.300">
    <property type="entry name" value="P-loop containing nucleotide triphosphate hydrolases"/>
    <property type="match status" value="1"/>
</dbReference>
<evidence type="ECO:0000256" key="1">
    <source>
        <dbReference type="ARBA" id="ARBA00022741"/>
    </source>
</evidence>
<dbReference type="PANTHER" id="PTHR45626">
    <property type="entry name" value="TRANSCRIPTION TERMINATION FACTOR 2-RELATED"/>
    <property type="match status" value="1"/>
</dbReference>
<dbReference type="Proteomes" id="UP000078113">
    <property type="component" value="Unassembled WGS sequence"/>
</dbReference>
<organism evidence="6 7">
    <name type="scientific">Tilletia walkeri</name>
    <dbReference type="NCBI Taxonomy" id="117179"/>
    <lineage>
        <taxon>Eukaryota</taxon>
        <taxon>Fungi</taxon>
        <taxon>Dikarya</taxon>
        <taxon>Basidiomycota</taxon>
        <taxon>Ustilaginomycotina</taxon>
        <taxon>Exobasidiomycetes</taxon>
        <taxon>Tilletiales</taxon>
        <taxon>Tilletiaceae</taxon>
        <taxon>Tilletia</taxon>
    </lineage>
</organism>
<dbReference type="GO" id="GO:0006281">
    <property type="term" value="P:DNA repair"/>
    <property type="evidence" value="ECO:0007669"/>
    <property type="project" value="TreeGrafter"/>
</dbReference>
<feature type="transmembrane region" description="Helical" evidence="5">
    <location>
        <begin position="54"/>
        <end position="73"/>
    </location>
</feature>
<dbReference type="GO" id="GO:0016787">
    <property type="term" value="F:hydrolase activity"/>
    <property type="evidence" value="ECO:0007669"/>
    <property type="project" value="UniProtKB-KW"/>
</dbReference>
<keyword evidence="5" id="KW-0472">Membrane</keyword>
<dbReference type="GO" id="GO:0008094">
    <property type="term" value="F:ATP-dependent activity, acting on DNA"/>
    <property type="evidence" value="ECO:0007669"/>
    <property type="project" value="TreeGrafter"/>
</dbReference>
<evidence type="ECO:0000313" key="7">
    <source>
        <dbReference type="Proteomes" id="UP000078113"/>
    </source>
</evidence>
<reference evidence="6" key="1">
    <citation type="submission" date="2016-04" db="EMBL/GenBank/DDBJ databases">
        <authorList>
            <person name="Nguyen H.D."/>
            <person name="Samba Siva P."/>
            <person name="Cullis J."/>
            <person name="Levesque C.A."/>
            <person name="Hambleton S."/>
        </authorList>
    </citation>
    <scope>NUCLEOTIDE SEQUENCE</scope>
    <source>
        <strain evidence="6">DAOMC 236422</strain>
    </source>
</reference>
<feature type="region of interest" description="Disordered" evidence="4">
    <location>
        <begin position="164"/>
        <end position="184"/>
    </location>
</feature>
<keyword evidence="3" id="KW-0067">ATP-binding</keyword>
<gene>
    <name evidence="6" type="ORF">A4X09_0g7829</name>
</gene>
<dbReference type="GO" id="GO:0005634">
    <property type="term" value="C:nucleus"/>
    <property type="evidence" value="ECO:0007669"/>
    <property type="project" value="TreeGrafter"/>
</dbReference>
<keyword evidence="5" id="KW-0812">Transmembrane</keyword>
<dbReference type="GO" id="GO:0005524">
    <property type="term" value="F:ATP binding"/>
    <property type="evidence" value="ECO:0007669"/>
    <property type="project" value="UniProtKB-KW"/>
</dbReference>
<evidence type="ECO:0000256" key="5">
    <source>
        <dbReference type="SAM" id="Phobius"/>
    </source>
</evidence>
<evidence type="ECO:0000256" key="4">
    <source>
        <dbReference type="SAM" id="MobiDB-lite"/>
    </source>
</evidence>
<keyword evidence="5" id="KW-1133">Transmembrane helix</keyword>
<dbReference type="InterPro" id="IPR027417">
    <property type="entry name" value="P-loop_NTPase"/>
</dbReference>
<name>A0A8X7T192_9BASI</name>
<feature type="non-terminal residue" evidence="6">
    <location>
        <position position="1"/>
    </location>
</feature>
<dbReference type="SUPFAM" id="SSF52540">
    <property type="entry name" value="P-loop containing nucleoside triphosphate hydrolases"/>
    <property type="match status" value="1"/>
</dbReference>
<dbReference type="EMBL" id="LWDG02001240">
    <property type="protein sequence ID" value="KAE8259080.1"/>
    <property type="molecule type" value="Genomic_DNA"/>
</dbReference>